<accession>A0A1I5IGF3</accession>
<dbReference type="Gene3D" id="3.40.630.30">
    <property type="match status" value="1"/>
</dbReference>
<evidence type="ECO:0000313" key="7">
    <source>
        <dbReference type="Proteomes" id="UP000199398"/>
    </source>
</evidence>
<name>A0A1I5IGF3_9PSEU</name>
<dbReference type="EMBL" id="FOUP01000018">
    <property type="protein sequence ID" value="SFO59512.1"/>
    <property type="molecule type" value="Genomic_DNA"/>
</dbReference>
<evidence type="ECO:0000313" key="6">
    <source>
        <dbReference type="EMBL" id="SFO59512.1"/>
    </source>
</evidence>
<dbReference type="InterPro" id="IPR016181">
    <property type="entry name" value="Acyl_CoA_acyltransferase"/>
</dbReference>
<evidence type="ECO:0000256" key="2">
    <source>
        <dbReference type="ARBA" id="ARBA00022679"/>
    </source>
</evidence>
<protein>
    <submittedName>
        <fullName evidence="6">L-amino acid N-acyltransferase YncA</fullName>
    </submittedName>
</protein>
<dbReference type="OrthoDB" id="9805924at2"/>
<sequence length="155" mass="17199">MIRRATEADVPAMVELVHELALYEKAPELCHLTEQQLSAALFGPDPALFGHVAEVDGAVVGLALWFLNFSTWEGVHGIYLEDLFVQPQQRGSGLGKALLQALAKECVDRGYARLEWQVLDWNKPAIDFYKAAGAIPMDEWTVFRLTGDPLRAFSA</sequence>
<dbReference type="InterPro" id="IPR051016">
    <property type="entry name" value="Diverse_Substrate_AcTransf"/>
</dbReference>
<dbReference type="PROSITE" id="PS51186">
    <property type="entry name" value="GNAT"/>
    <property type="match status" value="1"/>
</dbReference>
<reference evidence="5 8" key="2">
    <citation type="submission" date="2018-10" db="EMBL/GenBank/DDBJ databases">
        <title>Sequencing the genomes of 1000 actinobacteria strains.</title>
        <authorList>
            <person name="Klenk H.-P."/>
        </authorList>
    </citation>
    <scope>NUCLEOTIDE SEQUENCE [LARGE SCALE GENOMIC DNA]</scope>
    <source>
        <strain evidence="5 8">DSM 45119</strain>
    </source>
</reference>
<dbReference type="GO" id="GO:0008080">
    <property type="term" value="F:N-acetyltransferase activity"/>
    <property type="evidence" value="ECO:0007669"/>
    <property type="project" value="UniProtKB-ARBA"/>
</dbReference>
<dbReference type="Proteomes" id="UP000199398">
    <property type="component" value="Unassembled WGS sequence"/>
</dbReference>
<dbReference type="SUPFAM" id="SSF55729">
    <property type="entry name" value="Acyl-CoA N-acyltransferases (Nat)"/>
    <property type="match status" value="1"/>
</dbReference>
<dbReference type="EMBL" id="RBXX01000002">
    <property type="protein sequence ID" value="RKT85479.1"/>
    <property type="molecule type" value="Genomic_DNA"/>
</dbReference>
<keyword evidence="8" id="KW-1185">Reference proteome</keyword>
<evidence type="ECO:0000313" key="8">
    <source>
        <dbReference type="Proteomes" id="UP000270697"/>
    </source>
</evidence>
<proteinExistence type="inferred from homology"/>
<gene>
    <name evidence="5" type="ORF">ATL45_3826</name>
    <name evidence="6" type="ORF">SAMN05421805_118121</name>
</gene>
<dbReference type="AlphaFoldDB" id="A0A1I5IGF3"/>
<evidence type="ECO:0000256" key="3">
    <source>
        <dbReference type="ARBA" id="ARBA00023315"/>
    </source>
</evidence>
<evidence type="ECO:0000256" key="1">
    <source>
        <dbReference type="ARBA" id="ARBA00008694"/>
    </source>
</evidence>
<dbReference type="InterPro" id="IPR000182">
    <property type="entry name" value="GNAT_dom"/>
</dbReference>
<feature type="domain" description="N-acetyltransferase" evidence="4">
    <location>
        <begin position="1"/>
        <end position="155"/>
    </location>
</feature>
<keyword evidence="2 6" id="KW-0808">Transferase</keyword>
<dbReference type="Proteomes" id="UP000270697">
    <property type="component" value="Unassembled WGS sequence"/>
</dbReference>
<dbReference type="CDD" id="cd04301">
    <property type="entry name" value="NAT_SF"/>
    <property type="match status" value="1"/>
</dbReference>
<dbReference type="FunFam" id="3.40.630.30:FF:000064">
    <property type="entry name" value="GNAT family acetyltransferase"/>
    <property type="match status" value="1"/>
</dbReference>
<reference evidence="6 7" key="1">
    <citation type="submission" date="2016-10" db="EMBL/GenBank/DDBJ databases">
        <authorList>
            <person name="de Groot N.N."/>
        </authorList>
    </citation>
    <scope>NUCLEOTIDE SEQUENCE [LARGE SCALE GENOMIC DNA]</scope>
    <source>
        <strain evidence="6 7">CPCC 201259</strain>
    </source>
</reference>
<comment type="similarity">
    <text evidence="1">Belongs to the acetyltransferase family.</text>
</comment>
<dbReference type="PANTHER" id="PTHR10545">
    <property type="entry name" value="DIAMINE N-ACETYLTRANSFERASE"/>
    <property type="match status" value="1"/>
</dbReference>
<keyword evidence="3 6" id="KW-0012">Acyltransferase</keyword>
<organism evidence="6 7">
    <name type="scientific">Saccharopolyspora antimicrobica</name>
    <dbReference type="NCBI Taxonomy" id="455193"/>
    <lineage>
        <taxon>Bacteria</taxon>
        <taxon>Bacillati</taxon>
        <taxon>Actinomycetota</taxon>
        <taxon>Actinomycetes</taxon>
        <taxon>Pseudonocardiales</taxon>
        <taxon>Pseudonocardiaceae</taxon>
        <taxon>Saccharopolyspora</taxon>
    </lineage>
</organism>
<evidence type="ECO:0000259" key="4">
    <source>
        <dbReference type="PROSITE" id="PS51186"/>
    </source>
</evidence>
<dbReference type="PANTHER" id="PTHR10545:SF29">
    <property type="entry name" value="GH14572P-RELATED"/>
    <property type="match status" value="1"/>
</dbReference>
<evidence type="ECO:0000313" key="5">
    <source>
        <dbReference type="EMBL" id="RKT85479.1"/>
    </source>
</evidence>
<dbReference type="Pfam" id="PF00583">
    <property type="entry name" value="Acetyltransf_1"/>
    <property type="match status" value="1"/>
</dbReference>
<dbReference type="RefSeq" id="WP_093157934.1">
    <property type="nucleotide sequence ID" value="NZ_FOUP01000018.1"/>
</dbReference>
<dbReference type="STRING" id="455193.SAMN05421805_118121"/>